<proteinExistence type="predicted"/>
<dbReference type="OrthoDB" id="3564854at2759"/>
<accession>S3DDI5</accession>
<dbReference type="InterPro" id="IPR012942">
    <property type="entry name" value="SRR1-like"/>
</dbReference>
<dbReference type="KEGG" id="glz:GLAREA_10865"/>
<gene>
    <name evidence="2" type="ORF">GLAREA_10865</name>
</gene>
<reference evidence="2 3" key="1">
    <citation type="journal article" date="2013" name="BMC Genomics">
        <title>Genomics-driven discovery of the pneumocandin biosynthetic gene cluster in the fungus Glarea lozoyensis.</title>
        <authorList>
            <person name="Chen L."/>
            <person name="Yue Q."/>
            <person name="Zhang X."/>
            <person name="Xiang M."/>
            <person name="Wang C."/>
            <person name="Li S."/>
            <person name="Che Y."/>
            <person name="Ortiz-Lopez F.J."/>
            <person name="Bills G.F."/>
            <person name="Liu X."/>
            <person name="An Z."/>
        </authorList>
    </citation>
    <scope>NUCLEOTIDE SEQUENCE [LARGE SCALE GENOMIC DNA]</scope>
    <source>
        <strain evidence="3">ATCC 20868 / MF5171</strain>
    </source>
</reference>
<dbReference type="GeneID" id="19469910"/>
<dbReference type="PANTHER" id="PTHR42080:SF1">
    <property type="entry name" value="SRR1-LIKE DOMAIN-CONTAINING PROTEIN"/>
    <property type="match status" value="1"/>
</dbReference>
<keyword evidence="3" id="KW-1185">Reference proteome</keyword>
<evidence type="ECO:0000259" key="1">
    <source>
        <dbReference type="Pfam" id="PF07985"/>
    </source>
</evidence>
<protein>
    <recommendedName>
        <fullName evidence="1">SRR1-like domain-containing protein</fullName>
    </recommendedName>
</protein>
<dbReference type="Proteomes" id="UP000016922">
    <property type="component" value="Unassembled WGS sequence"/>
</dbReference>
<organism evidence="2 3">
    <name type="scientific">Glarea lozoyensis (strain ATCC 20868 / MF5171)</name>
    <dbReference type="NCBI Taxonomy" id="1116229"/>
    <lineage>
        <taxon>Eukaryota</taxon>
        <taxon>Fungi</taxon>
        <taxon>Dikarya</taxon>
        <taxon>Ascomycota</taxon>
        <taxon>Pezizomycotina</taxon>
        <taxon>Leotiomycetes</taxon>
        <taxon>Helotiales</taxon>
        <taxon>Helotiaceae</taxon>
        <taxon>Glarea</taxon>
    </lineage>
</organism>
<dbReference type="Pfam" id="PF07985">
    <property type="entry name" value="SRR1"/>
    <property type="match status" value="1"/>
</dbReference>
<dbReference type="PANTHER" id="PTHR42080">
    <property type="entry name" value="SRR1 DOMAIN-CONTAINING PROTEIN"/>
    <property type="match status" value="1"/>
</dbReference>
<evidence type="ECO:0000313" key="2">
    <source>
        <dbReference type="EMBL" id="EPE35169.1"/>
    </source>
</evidence>
<dbReference type="EMBL" id="KE145355">
    <property type="protein sequence ID" value="EPE35169.1"/>
    <property type="molecule type" value="Genomic_DNA"/>
</dbReference>
<evidence type="ECO:0000313" key="3">
    <source>
        <dbReference type="Proteomes" id="UP000016922"/>
    </source>
</evidence>
<dbReference type="RefSeq" id="XP_008078156.1">
    <property type="nucleotide sequence ID" value="XM_008079965.1"/>
</dbReference>
<dbReference type="AlphaFoldDB" id="S3DDI5"/>
<name>S3DDI5_GLAL2</name>
<dbReference type="HOGENOM" id="CLU_804220_0_0_1"/>
<sequence length="345" mass="39883">MGLFVRFDTEGEIVMNGDLVVRKTPQISFAYYDREQNQYSRAQNRGYDYNEVKALRRSPLHEEASHESIGNKGIVLEAKRERDQQTEDVKFNGKGTSKNTVERVGTFCLGYFRKTMQEIDDEFRRQEAAWKITEEYRKFVDLIQDLKCRTNSSIRNVVAMGCGSLHNNVVEDPATDTWMSSCSARDLARSLTIAEILGDEGKPLPCVIQDPSYSALETEYLKSLGLEVVLDPDIFAKIETESLVYFRGTYLSLAWWTSDGLWPRAMVTEDWSNREIADSKHYPSRELPFPIHWYKEVTEMFKQYDKKRIPMDRFPVNDSGLSDVYNCFLWWLKEEVTVSGDSQGA</sequence>
<feature type="domain" description="SRR1-like" evidence="1">
    <location>
        <begin position="150"/>
        <end position="276"/>
    </location>
</feature>